<dbReference type="GO" id="GO:0042970">
    <property type="term" value="F:homoserine transmembrane transporter activity"/>
    <property type="evidence" value="ECO:0007669"/>
    <property type="project" value="TreeGrafter"/>
</dbReference>
<reference evidence="8" key="1">
    <citation type="submission" date="2022-11" db="EMBL/GenBank/DDBJ databases">
        <title>Draft genome sequence of Hoeflea poritis E7-10 and Hoeflea prorocentri PM5-8, separated from scleractinian coral Porites lutea and marine dinoflagellate.</title>
        <authorList>
            <person name="Zhang G."/>
            <person name="Wei Q."/>
            <person name="Cai L."/>
        </authorList>
    </citation>
    <scope>NUCLEOTIDE SEQUENCE</scope>
    <source>
        <strain evidence="8">PM5-8</strain>
    </source>
</reference>
<keyword evidence="5 7" id="KW-1133">Transmembrane helix</keyword>
<evidence type="ECO:0000256" key="4">
    <source>
        <dbReference type="ARBA" id="ARBA00022692"/>
    </source>
</evidence>
<proteinExistence type="inferred from homology"/>
<dbReference type="PIRSF" id="PIRSF006324">
    <property type="entry name" value="LeuE"/>
    <property type="match status" value="1"/>
</dbReference>
<accession>A0A9X3UN58</accession>
<dbReference type="InterPro" id="IPR001123">
    <property type="entry name" value="LeuE-type"/>
</dbReference>
<dbReference type="EMBL" id="JAPJZI010000001">
    <property type="protein sequence ID" value="MDA5399931.1"/>
    <property type="molecule type" value="Genomic_DNA"/>
</dbReference>
<comment type="similarity">
    <text evidence="2">Belongs to the Rht family.</text>
</comment>
<dbReference type="PANTHER" id="PTHR30086">
    <property type="entry name" value="ARGININE EXPORTER PROTEIN ARGO"/>
    <property type="match status" value="1"/>
</dbReference>
<evidence type="ECO:0000256" key="1">
    <source>
        <dbReference type="ARBA" id="ARBA00004651"/>
    </source>
</evidence>
<dbReference type="Pfam" id="PF01810">
    <property type="entry name" value="LysE"/>
    <property type="match status" value="1"/>
</dbReference>
<evidence type="ECO:0000256" key="6">
    <source>
        <dbReference type="ARBA" id="ARBA00023136"/>
    </source>
</evidence>
<keyword evidence="4 7" id="KW-0812">Transmembrane</keyword>
<evidence type="ECO:0000256" key="5">
    <source>
        <dbReference type="ARBA" id="ARBA00022989"/>
    </source>
</evidence>
<feature type="transmembrane region" description="Helical" evidence="7">
    <location>
        <begin position="186"/>
        <end position="205"/>
    </location>
</feature>
<feature type="transmembrane region" description="Helical" evidence="7">
    <location>
        <begin position="40"/>
        <end position="64"/>
    </location>
</feature>
<organism evidence="8 9">
    <name type="scientific">Hoeflea prorocentri</name>
    <dbReference type="NCBI Taxonomy" id="1922333"/>
    <lineage>
        <taxon>Bacteria</taxon>
        <taxon>Pseudomonadati</taxon>
        <taxon>Pseudomonadota</taxon>
        <taxon>Alphaproteobacteria</taxon>
        <taxon>Hyphomicrobiales</taxon>
        <taxon>Rhizobiaceae</taxon>
        <taxon>Hoeflea</taxon>
    </lineage>
</organism>
<protein>
    <submittedName>
        <fullName evidence="8">LysE family translocator</fullName>
    </submittedName>
</protein>
<dbReference type="GO" id="GO:0005886">
    <property type="term" value="C:plasma membrane"/>
    <property type="evidence" value="ECO:0007669"/>
    <property type="project" value="UniProtKB-SubCell"/>
</dbReference>
<feature type="transmembrane region" description="Helical" evidence="7">
    <location>
        <begin position="70"/>
        <end position="88"/>
    </location>
</feature>
<comment type="caution">
    <text evidence="8">The sequence shown here is derived from an EMBL/GenBank/DDBJ whole genome shotgun (WGS) entry which is preliminary data.</text>
</comment>
<dbReference type="Proteomes" id="UP001151234">
    <property type="component" value="Unassembled WGS sequence"/>
</dbReference>
<keyword evidence="3" id="KW-1003">Cell membrane</keyword>
<gene>
    <name evidence="8" type="ORF">OQ273_15215</name>
</gene>
<comment type="subcellular location">
    <subcellularLocation>
        <location evidence="1">Cell membrane</location>
        <topology evidence="1">Multi-pass membrane protein</topology>
    </subcellularLocation>
</comment>
<feature type="transmembrane region" description="Helical" evidence="7">
    <location>
        <begin position="150"/>
        <end position="174"/>
    </location>
</feature>
<keyword evidence="9" id="KW-1185">Reference proteome</keyword>
<evidence type="ECO:0000256" key="7">
    <source>
        <dbReference type="SAM" id="Phobius"/>
    </source>
</evidence>
<evidence type="ECO:0000256" key="2">
    <source>
        <dbReference type="ARBA" id="ARBA00007928"/>
    </source>
</evidence>
<evidence type="ECO:0000313" key="8">
    <source>
        <dbReference type="EMBL" id="MDA5399931.1"/>
    </source>
</evidence>
<dbReference type="RefSeq" id="WP_267991344.1">
    <property type="nucleotide sequence ID" value="NZ_JAPJZI010000001.1"/>
</dbReference>
<dbReference type="AlphaFoldDB" id="A0A9X3UN58"/>
<dbReference type="PANTHER" id="PTHR30086:SF14">
    <property type="entry name" value="HOMOSERINE_HOMOSERINE LACTONE EFFLUX PROTEIN"/>
    <property type="match status" value="1"/>
</dbReference>
<sequence>MTFETWLLFLVVSIAPVVSPGPGVLFALTNSLRYGVRTTIMIGLVNAAGIAVLGLAVGLGLGAVMRASGTAFVILKVVGAIYLIWLGIKIWRDRSAFLVDAGRHAGPPPMGRLTTQALAISLTNPKAVVAIAALFPPFLDASQPATQQVVILTVTYGVLCELNHVVIAFGGGWLRSFLTSPRRARWLRRITGGAFVGFGSLLAVSSRP</sequence>
<keyword evidence="6 7" id="KW-0472">Membrane</keyword>
<feature type="transmembrane region" description="Helical" evidence="7">
    <location>
        <begin position="6"/>
        <end position="28"/>
    </location>
</feature>
<name>A0A9X3UN58_9HYPH</name>
<evidence type="ECO:0000256" key="3">
    <source>
        <dbReference type="ARBA" id="ARBA00022475"/>
    </source>
</evidence>
<evidence type="ECO:0000313" key="9">
    <source>
        <dbReference type="Proteomes" id="UP001151234"/>
    </source>
</evidence>